<evidence type="ECO:0000313" key="2">
    <source>
        <dbReference type="EMBL" id="UPK66952.1"/>
    </source>
</evidence>
<accession>A0ABY4HT46</accession>
<evidence type="ECO:0000256" key="1">
    <source>
        <dbReference type="SAM" id="SignalP"/>
    </source>
</evidence>
<dbReference type="EMBL" id="CP095855">
    <property type="protein sequence ID" value="UPK66952.1"/>
    <property type="molecule type" value="Genomic_DNA"/>
</dbReference>
<keyword evidence="1" id="KW-0732">Signal</keyword>
<reference evidence="2 3" key="1">
    <citation type="submission" date="2022-04" db="EMBL/GenBank/DDBJ databases">
        <title>The arsenic-methylating capacity of Chitinophaga filiformis YT5 during chitin decomposition.</title>
        <authorList>
            <person name="Chen G."/>
            <person name="Liang Y."/>
        </authorList>
    </citation>
    <scope>NUCLEOTIDE SEQUENCE [LARGE SCALE GENOMIC DNA]</scope>
    <source>
        <strain evidence="2 3">YT5</strain>
    </source>
</reference>
<sequence>MKYFRTGMGLFFLLFTSHSFAQTPTPAPSVQLSATFPEPGEGFDKLVLLPGGNTCYLHFDKKQGIIVNIYNEQHSIAATEVIKGNLWDASNMNDTEIDGIYAINNQVVIFLQQLVKYKPNLYRLVLDGNNGKLIQEDKLGELPTVLHRDVMVQDNLASHDFYVSKDPMSGYYAVASFAGGELQRKESAAERVQILHFTPDHQLIRRSFYSVSETDYPYLGYMDMAVQGAEKIYLATVALSSRRSLKDTSALVVISAIGKNDSSFIHTMLPYTANFTDIHASIQYAAAVNSLQVLLTTTNNQSSKTPVPASYMNYLDGGTLASKTSQPLATDKITAFAQQKMKYTDAYTGQPQALITHEDGSSTILLETMSQFTTTGSNSWNKMHTNMNDIGVSRLDASGHEQSGYALVKMQIANGSYDPLYFHRKKKGQWYFRNRIQVLNTTPYLSYEYLPTPKATYIIFNDYLAYLDQGGTYQDKKPLRYLTEANTVCYRCTDASQERLFLFGTPETFKGYYCMLGASDYDEKKATYTTIMITRKGEEKKACIAWVKF</sequence>
<dbReference type="Proteomes" id="UP000830198">
    <property type="component" value="Chromosome"/>
</dbReference>
<name>A0ABY4HT46_CHIFI</name>
<evidence type="ECO:0000313" key="3">
    <source>
        <dbReference type="Proteomes" id="UP000830198"/>
    </source>
</evidence>
<protein>
    <submittedName>
        <fullName evidence="2">Uncharacterized protein</fullName>
    </submittedName>
</protein>
<organism evidence="2 3">
    <name type="scientific">Chitinophaga filiformis</name>
    <name type="common">Myxococcus filiformis</name>
    <name type="synonym">Flexibacter filiformis</name>
    <dbReference type="NCBI Taxonomy" id="104663"/>
    <lineage>
        <taxon>Bacteria</taxon>
        <taxon>Pseudomonadati</taxon>
        <taxon>Bacteroidota</taxon>
        <taxon>Chitinophagia</taxon>
        <taxon>Chitinophagales</taxon>
        <taxon>Chitinophagaceae</taxon>
        <taxon>Chitinophaga</taxon>
    </lineage>
</organism>
<keyword evidence="3" id="KW-1185">Reference proteome</keyword>
<feature type="signal peptide" evidence="1">
    <location>
        <begin position="1"/>
        <end position="21"/>
    </location>
</feature>
<feature type="chain" id="PRO_5047233206" evidence="1">
    <location>
        <begin position="22"/>
        <end position="549"/>
    </location>
</feature>
<proteinExistence type="predicted"/>
<dbReference type="RefSeq" id="WP_247809149.1">
    <property type="nucleotide sequence ID" value="NZ_CP095855.1"/>
</dbReference>
<gene>
    <name evidence="2" type="ORF">MYF79_18595</name>
</gene>